<dbReference type="InterPro" id="IPR045875">
    <property type="entry name" value="NTF2"/>
</dbReference>
<dbReference type="GO" id="GO:0005635">
    <property type="term" value="C:nuclear envelope"/>
    <property type="evidence" value="ECO:0007669"/>
    <property type="project" value="UniProtKB-ARBA"/>
</dbReference>
<dbReference type="EMBL" id="KN831973">
    <property type="protein sequence ID" value="KIO04070.1"/>
    <property type="molecule type" value="Genomic_DNA"/>
</dbReference>
<dbReference type="Gene3D" id="3.10.450.50">
    <property type="match status" value="1"/>
</dbReference>
<dbReference type="GO" id="GO:0006606">
    <property type="term" value="P:protein import into nucleus"/>
    <property type="evidence" value="ECO:0007669"/>
    <property type="project" value="UniProtKB-ARBA"/>
</dbReference>
<dbReference type="HOGENOM" id="CLU_131642_0_0_1"/>
<dbReference type="Pfam" id="PF02136">
    <property type="entry name" value="NTF2"/>
    <property type="match status" value="1"/>
</dbReference>
<keyword evidence="3" id="KW-0653">Protein transport</keyword>
<gene>
    <name evidence="5" type="ORF">M404DRAFT_15588</name>
</gene>
<keyword evidence="3" id="KW-0813">Transport</keyword>
<dbReference type="PANTHER" id="PTHR12612">
    <property type="entry name" value="NUCLEAR TRANSPORT FACTOR 2"/>
    <property type="match status" value="1"/>
</dbReference>
<dbReference type="InterPro" id="IPR018222">
    <property type="entry name" value="Nuclear_transport_factor_2_euk"/>
</dbReference>
<dbReference type="SUPFAM" id="SSF54427">
    <property type="entry name" value="NTF2-like"/>
    <property type="match status" value="1"/>
</dbReference>
<sequence length="121" mass="13863">MDVNVIAKHFTDFYYQTFGNDRSQLAALYRPESMLTWEGKQILGVQAIVEKLTTLPFTKVQHQVVTMDAQPSWPNTNLIVSVTGFLKVDEDNPIPFSQVFHLVSSDNSFYVYNDIFRLNLG</sequence>
<accession>A0A0C3NT43</accession>
<dbReference type="FunCoup" id="A0A0C3NT43">
    <property type="interactions" value="722"/>
</dbReference>
<name>A0A0C3NT43_PISTI</name>
<dbReference type="InParanoid" id="A0A0C3NT43"/>
<organism evidence="5 6">
    <name type="scientific">Pisolithus tinctorius Marx 270</name>
    <dbReference type="NCBI Taxonomy" id="870435"/>
    <lineage>
        <taxon>Eukaryota</taxon>
        <taxon>Fungi</taxon>
        <taxon>Dikarya</taxon>
        <taxon>Basidiomycota</taxon>
        <taxon>Agaricomycotina</taxon>
        <taxon>Agaricomycetes</taxon>
        <taxon>Agaricomycetidae</taxon>
        <taxon>Boletales</taxon>
        <taxon>Sclerodermatineae</taxon>
        <taxon>Pisolithaceae</taxon>
        <taxon>Pisolithus</taxon>
    </lineage>
</organism>
<dbReference type="FunFam" id="3.10.450.50:FF:000005">
    <property type="entry name" value="Nuclear transport factor 2"/>
    <property type="match status" value="1"/>
</dbReference>
<comment type="subcellular location">
    <subcellularLocation>
        <location evidence="3">Cytoplasm</location>
    </subcellularLocation>
    <subcellularLocation>
        <location evidence="3">Nucleus</location>
    </subcellularLocation>
</comment>
<dbReference type="PROSITE" id="PS50177">
    <property type="entry name" value="NTF2_DOMAIN"/>
    <property type="match status" value="1"/>
</dbReference>
<keyword evidence="6" id="KW-1185">Reference proteome</keyword>
<evidence type="ECO:0000313" key="5">
    <source>
        <dbReference type="EMBL" id="KIO04070.1"/>
    </source>
</evidence>
<dbReference type="InterPro" id="IPR032710">
    <property type="entry name" value="NTF2-like_dom_sf"/>
</dbReference>
<proteinExistence type="predicted"/>
<reference evidence="5 6" key="1">
    <citation type="submission" date="2014-04" db="EMBL/GenBank/DDBJ databases">
        <authorList>
            <consortium name="DOE Joint Genome Institute"/>
            <person name="Kuo A."/>
            <person name="Kohler A."/>
            <person name="Costa M.D."/>
            <person name="Nagy L.G."/>
            <person name="Floudas D."/>
            <person name="Copeland A."/>
            <person name="Barry K.W."/>
            <person name="Cichocki N."/>
            <person name="Veneault-Fourrey C."/>
            <person name="LaButti K."/>
            <person name="Lindquist E.A."/>
            <person name="Lipzen A."/>
            <person name="Lundell T."/>
            <person name="Morin E."/>
            <person name="Murat C."/>
            <person name="Sun H."/>
            <person name="Tunlid A."/>
            <person name="Henrissat B."/>
            <person name="Grigoriev I.V."/>
            <person name="Hibbett D.S."/>
            <person name="Martin F."/>
            <person name="Nordberg H.P."/>
            <person name="Cantor M.N."/>
            <person name="Hua S.X."/>
        </authorList>
    </citation>
    <scope>NUCLEOTIDE SEQUENCE [LARGE SCALE GENOMIC DNA]</scope>
    <source>
        <strain evidence="5 6">Marx 270</strain>
    </source>
</reference>
<evidence type="ECO:0000256" key="3">
    <source>
        <dbReference type="RuleBase" id="RU369002"/>
    </source>
</evidence>
<comment type="function">
    <text evidence="3">Has a role in nuclear-cytoplasmic transport of proteins and mRNAs.</text>
</comment>
<evidence type="ECO:0000256" key="2">
    <source>
        <dbReference type="ARBA" id="ARBA00026247"/>
    </source>
</evidence>
<dbReference type="Proteomes" id="UP000054217">
    <property type="component" value="Unassembled WGS sequence"/>
</dbReference>
<keyword evidence="1 3" id="KW-0963">Cytoplasm</keyword>
<evidence type="ECO:0000259" key="4">
    <source>
        <dbReference type="PROSITE" id="PS50177"/>
    </source>
</evidence>
<dbReference type="AlphaFoldDB" id="A0A0C3NT43"/>
<dbReference type="OrthoDB" id="6507044at2759"/>
<dbReference type="STRING" id="870435.A0A0C3NT43"/>
<dbReference type="GO" id="GO:0051028">
    <property type="term" value="P:mRNA transport"/>
    <property type="evidence" value="ECO:0007669"/>
    <property type="project" value="UniProtKB-UniRule"/>
</dbReference>
<evidence type="ECO:0000313" key="6">
    <source>
        <dbReference type="Proteomes" id="UP000054217"/>
    </source>
</evidence>
<dbReference type="GO" id="GO:0005737">
    <property type="term" value="C:cytoplasm"/>
    <property type="evidence" value="ECO:0007669"/>
    <property type="project" value="UniProtKB-SubCell"/>
</dbReference>
<dbReference type="InterPro" id="IPR002075">
    <property type="entry name" value="NTF2_dom"/>
</dbReference>
<reference evidence="6" key="2">
    <citation type="submission" date="2015-01" db="EMBL/GenBank/DDBJ databases">
        <title>Evolutionary Origins and Diversification of the Mycorrhizal Mutualists.</title>
        <authorList>
            <consortium name="DOE Joint Genome Institute"/>
            <consortium name="Mycorrhizal Genomics Consortium"/>
            <person name="Kohler A."/>
            <person name="Kuo A."/>
            <person name="Nagy L.G."/>
            <person name="Floudas D."/>
            <person name="Copeland A."/>
            <person name="Barry K.W."/>
            <person name="Cichocki N."/>
            <person name="Veneault-Fourrey C."/>
            <person name="LaButti K."/>
            <person name="Lindquist E.A."/>
            <person name="Lipzen A."/>
            <person name="Lundell T."/>
            <person name="Morin E."/>
            <person name="Murat C."/>
            <person name="Riley R."/>
            <person name="Ohm R."/>
            <person name="Sun H."/>
            <person name="Tunlid A."/>
            <person name="Henrissat B."/>
            <person name="Grigoriev I.V."/>
            <person name="Hibbett D.S."/>
            <person name="Martin F."/>
        </authorList>
    </citation>
    <scope>NUCLEOTIDE SEQUENCE [LARGE SCALE GENOMIC DNA]</scope>
    <source>
        <strain evidence="6">Marx 270</strain>
    </source>
</reference>
<keyword evidence="3" id="KW-0539">Nucleus</keyword>
<protein>
    <recommendedName>
        <fullName evidence="2 3">Nuclear transport factor 2</fullName>
        <shortName evidence="3">NTF-2</shortName>
    </recommendedName>
</protein>
<dbReference type="CDD" id="cd00780">
    <property type="entry name" value="NTF2"/>
    <property type="match status" value="1"/>
</dbReference>
<feature type="domain" description="NTF2" evidence="4">
    <location>
        <begin position="6"/>
        <end position="118"/>
    </location>
</feature>
<evidence type="ECO:0000256" key="1">
    <source>
        <dbReference type="ARBA" id="ARBA00022490"/>
    </source>
</evidence>